<keyword evidence="6 7" id="KW-0472">Membrane</keyword>
<feature type="transmembrane region" description="Helical" evidence="7">
    <location>
        <begin position="20"/>
        <end position="39"/>
    </location>
</feature>
<proteinExistence type="predicted"/>
<sequence>MLQKWIRENSLYVKDKKFVWTTILSIALLLVSFVINYYAGTYATRRESSPVTDLILSNIPVFDLDGIFVYGAIALWIFVCFVCVWDIKKIPFTLHSISLFIIIRAGFINLTHIGQFPTRVEIESDLIQKFTFGGDLFFSGHTGLPFLMALIFWRQVKLRIIFLASSIVFGAVVLMTHLHYSIDVFSAFFITYSIFHLAEWIFKKERAWFLEKSPKQLS</sequence>
<evidence type="ECO:0000256" key="1">
    <source>
        <dbReference type="ARBA" id="ARBA00004141"/>
    </source>
</evidence>
<evidence type="ECO:0000256" key="7">
    <source>
        <dbReference type="SAM" id="Phobius"/>
    </source>
</evidence>
<dbReference type="PANTHER" id="PTHR21290">
    <property type="entry name" value="SPHINGOMYELIN SYNTHETASE"/>
    <property type="match status" value="1"/>
</dbReference>
<dbReference type="PANTHER" id="PTHR21290:SF25">
    <property type="entry name" value="SPHINGOMYELIN SYNTHASE-RELATED PROTEIN 1"/>
    <property type="match status" value="1"/>
</dbReference>
<dbReference type="GO" id="GO:0033188">
    <property type="term" value="F:sphingomyelin synthase activity"/>
    <property type="evidence" value="ECO:0007669"/>
    <property type="project" value="TreeGrafter"/>
</dbReference>
<feature type="transmembrane region" description="Helical" evidence="7">
    <location>
        <begin position="97"/>
        <end position="116"/>
    </location>
</feature>
<feature type="transmembrane region" description="Helical" evidence="7">
    <location>
        <begin position="160"/>
        <end position="178"/>
    </location>
</feature>
<comment type="caution">
    <text evidence="9">The sequence shown here is derived from an EMBL/GenBank/DDBJ whole genome shotgun (WGS) entry which is preliminary data.</text>
</comment>
<gene>
    <name evidence="9" type="ORF">A2664_02850</name>
</gene>
<reference evidence="9 10" key="1">
    <citation type="journal article" date="2016" name="Nat. Commun.">
        <title>Thousands of microbial genomes shed light on interconnected biogeochemical processes in an aquifer system.</title>
        <authorList>
            <person name="Anantharaman K."/>
            <person name="Brown C.T."/>
            <person name="Hug L.A."/>
            <person name="Sharon I."/>
            <person name="Castelle C.J."/>
            <person name="Probst A.J."/>
            <person name="Thomas B.C."/>
            <person name="Singh A."/>
            <person name="Wilkins M.J."/>
            <person name="Karaoz U."/>
            <person name="Brodie E.L."/>
            <person name="Williams K.H."/>
            <person name="Hubbard S.S."/>
            <person name="Banfield J.F."/>
        </authorList>
    </citation>
    <scope>NUCLEOTIDE SEQUENCE [LARGE SCALE GENOMIC DNA]</scope>
</reference>
<protein>
    <recommendedName>
        <fullName evidence="8">Sphingomyelin synthase-like domain-containing protein</fullName>
    </recommendedName>
</protein>
<evidence type="ECO:0000256" key="3">
    <source>
        <dbReference type="ARBA" id="ARBA00022692"/>
    </source>
</evidence>
<dbReference type="InterPro" id="IPR045221">
    <property type="entry name" value="Sphingomyelin_synth-like"/>
</dbReference>
<keyword evidence="3 7" id="KW-0812">Transmembrane</keyword>
<name>A0A1G2M669_9BACT</name>
<evidence type="ECO:0000259" key="8">
    <source>
        <dbReference type="Pfam" id="PF14360"/>
    </source>
</evidence>
<dbReference type="Proteomes" id="UP000178873">
    <property type="component" value="Unassembled WGS sequence"/>
</dbReference>
<keyword evidence="5" id="KW-0443">Lipid metabolism</keyword>
<evidence type="ECO:0000256" key="4">
    <source>
        <dbReference type="ARBA" id="ARBA00022989"/>
    </source>
</evidence>
<dbReference type="GO" id="GO:0047493">
    <property type="term" value="F:ceramide cholinephosphotransferase activity"/>
    <property type="evidence" value="ECO:0007669"/>
    <property type="project" value="TreeGrafter"/>
</dbReference>
<dbReference type="InterPro" id="IPR025749">
    <property type="entry name" value="Sphingomyelin_synth-like_dom"/>
</dbReference>
<feature type="transmembrane region" description="Helical" evidence="7">
    <location>
        <begin position="67"/>
        <end position="85"/>
    </location>
</feature>
<evidence type="ECO:0000313" key="10">
    <source>
        <dbReference type="Proteomes" id="UP000178873"/>
    </source>
</evidence>
<evidence type="ECO:0000313" key="9">
    <source>
        <dbReference type="EMBL" id="OHA18552.1"/>
    </source>
</evidence>
<evidence type="ECO:0000256" key="6">
    <source>
        <dbReference type="ARBA" id="ARBA00023136"/>
    </source>
</evidence>
<organism evidence="9 10">
    <name type="scientific">Candidatus Taylorbacteria bacterium RIFCSPHIGHO2_01_FULL_46_22b</name>
    <dbReference type="NCBI Taxonomy" id="1802301"/>
    <lineage>
        <taxon>Bacteria</taxon>
        <taxon>Candidatus Tayloriibacteriota</taxon>
    </lineage>
</organism>
<dbReference type="Pfam" id="PF14360">
    <property type="entry name" value="PAP2_C"/>
    <property type="match status" value="1"/>
</dbReference>
<keyword evidence="4 7" id="KW-1133">Transmembrane helix</keyword>
<dbReference type="STRING" id="1802301.A2664_02850"/>
<comment type="subcellular location">
    <subcellularLocation>
        <location evidence="1">Membrane</location>
        <topology evidence="1">Multi-pass membrane protein</topology>
    </subcellularLocation>
</comment>
<feature type="transmembrane region" description="Helical" evidence="7">
    <location>
        <begin position="136"/>
        <end position="153"/>
    </location>
</feature>
<dbReference type="AlphaFoldDB" id="A0A1G2M669"/>
<dbReference type="GO" id="GO:0005886">
    <property type="term" value="C:plasma membrane"/>
    <property type="evidence" value="ECO:0007669"/>
    <property type="project" value="TreeGrafter"/>
</dbReference>
<dbReference type="GO" id="GO:0046513">
    <property type="term" value="P:ceramide biosynthetic process"/>
    <property type="evidence" value="ECO:0007669"/>
    <property type="project" value="TreeGrafter"/>
</dbReference>
<evidence type="ECO:0000256" key="5">
    <source>
        <dbReference type="ARBA" id="ARBA00023098"/>
    </source>
</evidence>
<feature type="domain" description="Sphingomyelin synthase-like" evidence="8">
    <location>
        <begin position="134"/>
        <end position="197"/>
    </location>
</feature>
<evidence type="ECO:0000256" key="2">
    <source>
        <dbReference type="ARBA" id="ARBA00022679"/>
    </source>
</evidence>
<dbReference type="EMBL" id="MHRF01000004">
    <property type="protein sequence ID" value="OHA18552.1"/>
    <property type="molecule type" value="Genomic_DNA"/>
</dbReference>
<keyword evidence="2" id="KW-0808">Transferase</keyword>
<accession>A0A1G2M669</accession>